<name>A0A841FSS7_9ACTN</name>
<dbReference type="EMBL" id="JACHGT010000014">
    <property type="protein sequence ID" value="MBB6037863.1"/>
    <property type="molecule type" value="Genomic_DNA"/>
</dbReference>
<organism evidence="1 2">
    <name type="scientific">Phytomonospora endophytica</name>
    <dbReference type="NCBI Taxonomy" id="714109"/>
    <lineage>
        <taxon>Bacteria</taxon>
        <taxon>Bacillati</taxon>
        <taxon>Actinomycetota</taxon>
        <taxon>Actinomycetes</taxon>
        <taxon>Micromonosporales</taxon>
        <taxon>Micromonosporaceae</taxon>
        <taxon>Phytomonospora</taxon>
    </lineage>
</organism>
<evidence type="ECO:0000313" key="2">
    <source>
        <dbReference type="Proteomes" id="UP000548476"/>
    </source>
</evidence>
<dbReference type="AlphaFoldDB" id="A0A841FSS7"/>
<comment type="caution">
    <text evidence="1">The sequence shown here is derived from an EMBL/GenBank/DDBJ whole genome shotgun (WGS) entry which is preliminary data.</text>
</comment>
<protein>
    <submittedName>
        <fullName evidence="1">Uncharacterized protein</fullName>
    </submittedName>
</protein>
<keyword evidence="2" id="KW-1185">Reference proteome</keyword>
<gene>
    <name evidence="1" type="ORF">HNR73_005743</name>
</gene>
<evidence type="ECO:0000313" key="1">
    <source>
        <dbReference type="EMBL" id="MBB6037863.1"/>
    </source>
</evidence>
<accession>A0A841FSS7</accession>
<reference evidence="1 2" key="1">
    <citation type="submission" date="2020-08" db="EMBL/GenBank/DDBJ databases">
        <title>Genomic Encyclopedia of Type Strains, Phase IV (KMG-IV): sequencing the most valuable type-strain genomes for metagenomic binning, comparative biology and taxonomic classification.</title>
        <authorList>
            <person name="Goeker M."/>
        </authorList>
    </citation>
    <scope>NUCLEOTIDE SEQUENCE [LARGE SCALE GENOMIC DNA]</scope>
    <source>
        <strain evidence="1 2">YIM 65646</strain>
    </source>
</reference>
<dbReference type="Proteomes" id="UP000548476">
    <property type="component" value="Unassembled WGS sequence"/>
</dbReference>
<dbReference type="RefSeq" id="WP_184790676.1">
    <property type="nucleotide sequence ID" value="NZ_BONT01000065.1"/>
</dbReference>
<proteinExistence type="predicted"/>
<sequence length="67" mass="7061">MNAIADRLLAALVPGGRAEAACTPKSWTEQKYVDCPGGMRVCTRRCSTLSNCSTSCTTWSCGGCNKA</sequence>